<gene>
    <name evidence="2" type="ORF">MCAPa_0690</name>
</gene>
<proteinExistence type="predicted"/>
<dbReference type="SUPFAM" id="SSF53067">
    <property type="entry name" value="Actin-like ATPase domain"/>
    <property type="match status" value="1"/>
</dbReference>
<evidence type="ECO:0000259" key="1">
    <source>
        <dbReference type="Pfam" id="PF00814"/>
    </source>
</evidence>
<evidence type="ECO:0000313" key="3">
    <source>
        <dbReference type="Proteomes" id="UP000028533"/>
    </source>
</evidence>
<dbReference type="Gene3D" id="3.30.420.200">
    <property type="match status" value="1"/>
</dbReference>
<dbReference type="InterPro" id="IPR043129">
    <property type="entry name" value="ATPase_NBD"/>
</dbReference>
<dbReference type="GO" id="GO:0002949">
    <property type="term" value="P:tRNA threonylcarbamoyladenosine modification"/>
    <property type="evidence" value="ECO:0007669"/>
    <property type="project" value="InterPro"/>
</dbReference>
<protein>
    <recommendedName>
        <fullName evidence="1">Gcp-like domain-containing protein</fullName>
    </recommendedName>
</protein>
<dbReference type="EMBL" id="JFDO01000004">
    <property type="protein sequence ID" value="KEZ20495.1"/>
    <property type="molecule type" value="Genomic_DNA"/>
</dbReference>
<name>A0A084ERA3_MYCCA</name>
<dbReference type="Gene3D" id="3.30.420.40">
    <property type="match status" value="1"/>
</dbReference>
<reference evidence="2 3" key="1">
    <citation type="submission" date="2014-02" db="EMBL/GenBank/DDBJ databases">
        <title>Genome sequence of Mycoplasma capricolum subsp. capricolum strain 14232.</title>
        <authorList>
            <person name="Sirand-Pugnet P."/>
            <person name="Breton M."/>
            <person name="Dordet-Frisoni E."/>
            <person name="Baranowski E."/>
            <person name="Barre A."/>
            <person name="Couture C."/>
            <person name="Dupuy V."/>
            <person name="Gaurivaud P."/>
            <person name="Jacob D."/>
            <person name="Lemaitre C."/>
            <person name="Manso-Silvan L."/>
            <person name="Nikolski M."/>
            <person name="Nouvel L.-X."/>
            <person name="Poumarat F."/>
            <person name="Tardy F."/>
            <person name="Thebault P."/>
            <person name="Theil S."/>
            <person name="Citti C."/>
            <person name="Thiaucourt F."/>
            <person name="Blanchard A."/>
        </authorList>
    </citation>
    <scope>NUCLEOTIDE SEQUENCE [LARGE SCALE GENOMIC DNA]</scope>
    <source>
        <strain evidence="2 3">14232</strain>
    </source>
</reference>
<comment type="caution">
    <text evidence="2">The sequence shown here is derived from an EMBL/GenBank/DDBJ whole genome shotgun (WGS) entry which is preliminary data.</text>
</comment>
<dbReference type="RefSeq" id="WP_036431022.1">
    <property type="nucleotide sequence ID" value="NZ_JFDO01000004.1"/>
</dbReference>
<feature type="domain" description="Gcp-like" evidence="1">
    <location>
        <begin position="42"/>
        <end position="135"/>
    </location>
</feature>
<accession>A0A084ERA3</accession>
<dbReference type="Pfam" id="PF00814">
    <property type="entry name" value="TsaD"/>
    <property type="match status" value="1"/>
</dbReference>
<evidence type="ECO:0000313" key="2">
    <source>
        <dbReference type="EMBL" id="KEZ20495.1"/>
    </source>
</evidence>
<dbReference type="NCBIfam" id="TIGR03725">
    <property type="entry name" value="T6A_YeaZ"/>
    <property type="match status" value="1"/>
</dbReference>
<organism evidence="2 3">
    <name type="scientific">Mycoplasma capricolum subsp. capricolum 14232</name>
    <dbReference type="NCBI Taxonomy" id="1188238"/>
    <lineage>
        <taxon>Bacteria</taxon>
        <taxon>Bacillati</taxon>
        <taxon>Mycoplasmatota</taxon>
        <taxon>Mollicutes</taxon>
        <taxon>Mycoplasmataceae</taxon>
        <taxon>Mycoplasma</taxon>
    </lineage>
</organism>
<dbReference type="InterPro" id="IPR000905">
    <property type="entry name" value="Gcp-like_dom"/>
</dbReference>
<dbReference type="Proteomes" id="UP000028533">
    <property type="component" value="Unassembled WGS sequence"/>
</dbReference>
<sequence length="187" mass="21939">MNLFIDTTNWKLIYILEKDDQIIDSLIILNNKKLSDIAILKLNEFLLKNQLTIKDLKAFYLTIGPGSYTGVRVGLTIVKTLKVLNNNFEVFIINSLLYQAGLNNVISCIDARSKKYYISVYNNAKQLLDISLIEQNQIDDLLFKYKDFKLVNDYEFDYIKHYLDLKKFFINIKDDNQLNPLYIKSFI</sequence>
<dbReference type="InterPro" id="IPR022496">
    <property type="entry name" value="T6A_TsaB"/>
</dbReference>
<dbReference type="AlphaFoldDB" id="A0A084ERA3"/>